<evidence type="ECO:0000256" key="3">
    <source>
        <dbReference type="ARBA" id="ARBA00022714"/>
    </source>
</evidence>
<keyword evidence="6" id="KW-0408">Iron</keyword>
<evidence type="ECO:0000259" key="9">
    <source>
        <dbReference type="PROSITE" id="PS51384"/>
    </source>
</evidence>
<evidence type="ECO:0000256" key="6">
    <source>
        <dbReference type="ARBA" id="ARBA00023004"/>
    </source>
</evidence>
<evidence type="ECO:0000256" key="1">
    <source>
        <dbReference type="ARBA" id="ARBA00001974"/>
    </source>
</evidence>
<keyword evidence="4" id="KW-0479">Metal-binding</keyword>
<evidence type="ECO:0000256" key="2">
    <source>
        <dbReference type="ARBA" id="ARBA00022630"/>
    </source>
</evidence>
<dbReference type="InterPro" id="IPR006058">
    <property type="entry name" value="2Fe2S_fd_BS"/>
</dbReference>
<dbReference type="InterPro" id="IPR012675">
    <property type="entry name" value="Beta-grasp_dom_sf"/>
</dbReference>
<dbReference type="Gene3D" id="2.40.30.10">
    <property type="entry name" value="Translation factors"/>
    <property type="match status" value="1"/>
</dbReference>
<gene>
    <name evidence="10" type="ORF">HOP40_22790</name>
</gene>
<accession>A0A6M6JPP7</accession>
<dbReference type="KEGG" id="pbro:HOP40_22790"/>
<dbReference type="Gene3D" id="3.40.50.80">
    <property type="entry name" value="Nucleotide-binding domain of ferredoxin-NADP reductase (FNR) module"/>
    <property type="match status" value="1"/>
</dbReference>
<comment type="cofactor">
    <cofactor evidence="1">
        <name>FAD</name>
        <dbReference type="ChEBI" id="CHEBI:57692"/>
    </cofactor>
</comment>
<dbReference type="SUPFAM" id="SSF54292">
    <property type="entry name" value="2Fe-2S ferredoxin-like"/>
    <property type="match status" value="1"/>
</dbReference>
<dbReference type="CDD" id="cd00207">
    <property type="entry name" value="fer2"/>
    <property type="match status" value="1"/>
</dbReference>
<dbReference type="PRINTS" id="PR00409">
    <property type="entry name" value="PHDIOXRDTASE"/>
</dbReference>
<feature type="domain" description="FAD-binding FR-type" evidence="9">
    <location>
        <begin position="1"/>
        <end position="101"/>
    </location>
</feature>
<keyword evidence="3" id="KW-0001">2Fe-2S</keyword>
<evidence type="ECO:0000256" key="7">
    <source>
        <dbReference type="ARBA" id="ARBA00023014"/>
    </source>
</evidence>
<evidence type="ECO:0000259" key="8">
    <source>
        <dbReference type="PROSITE" id="PS51085"/>
    </source>
</evidence>
<dbReference type="Pfam" id="PF00111">
    <property type="entry name" value="Fer2"/>
    <property type="match status" value="1"/>
</dbReference>
<evidence type="ECO:0000256" key="5">
    <source>
        <dbReference type="ARBA" id="ARBA00023002"/>
    </source>
</evidence>
<name>A0A6M6JPP7_9PSEU</name>
<dbReference type="GO" id="GO:0046872">
    <property type="term" value="F:metal ion binding"/>
    <property type="evidence" value="ECO:0007669"/>
    <property type="project" value="UniProtKB-KW"/>
</dbReference>
<protein>
    <submittedName>
        <fullName evidence="10">Oxidoreductase</fullName>
    </submittedName>
</protein>
<dbReference type="PROSITE" id="PS00197">
    <property type="entry name" value="2FE2S_FER_1"/>
    <property type="match status" value="1"/>
</dbReference>
<dbReference type="EMBL" id="CP053564">
    <property type="protein sequence ID" value="QJY48271.1"/>
    <property type="molecule type" value="Genomic_DNA"/>
</dbReference>
<dbReference type="RefSeq" id="WP_172161795.1">
    <property type="nucleotide sequence ID" value="NZ_CP053564.1"/>
</dbReference>
<dbReference type="CDD" id="cd06185">
    <property type="entry name" value="PDR_like"/>
    <property type="match status" value="1"/>
</dbReference>
<reference evidence="10 11" key="1">
    <citation type="submission" date="2020-05" db="EMBL/GenBank/DDBJ databases">
        <authorList>
            <person name="Mo P."/>
        </authorList>
    </citation>
    <scope>NUCLEOTIDE SEQUENCE [LARGE SCALE GENOMIC DNA]</scope>
    <source>
        <strain evidence="10 11">Gen01</strain>
    </source>
</reference>
<keyword evidence="11" id="KW-1185">Reference proteome</keyword>
<dbReference type="Pfam" id="PF00175">
    <property type="entry name" value="NAD_binding_1"/>
    <property type="match status" value="1"/>
</dbReference>
<keyword evidence="2" id="KW-0285">Flavoprotein</keyword>
<dbReference type="Proteomes" id="UP000505377">
    <property type="component" value="Chromosome"/>
</dbReference>
<dbReference type="InterPro" id="IPR001041">
    <property type="entry name" value="2Fe-2S_ferredoxin-type"/>
</dbReference>
<dbReference type="InterPro" id="IPR017927">
    <property type="entry name" value="FAD-bd_FR_type"/>
</dbReference>
<dbReference type="InterPro" id="IPR036010">
    <property type="entry name" value="2Fe-2S_ferredoxin-like_sf"/>
</dbReference>
<dbReference type="PROSITE" id="PS51384">
    <property type="entry name" value="FAD_FR"/>
    <property type="match status" value="1"/>
</dbReference>
<keyword evidence="7" id="KW-0411">Iron-sulfur</keyword>
<dbReference type="PROSITE" id="PS51085">
    <property type="entry name" value="2FE2S_FER_2"/>
    <property type="match status" value="1"/>
</dbReference>
<feature type="domain" description="2Fe-2S ferredoxin-type" evidence="8">
    <location>
        <begin position="217"/>
        <end position="302"/>
    </location>
</feature>
<dbReference type="Gene3D" id="3.10.20.30">
    <property type="match status" value="1"/>
</dbReference>
<dbReference type="InterPro" id="IPR050415">
    <property type="entry name" value="MRET"/>
</dbReference>
<dbReference type="AlphaFoldDB" id="A0A6M6JPP7"/>
<dbReference type="SUPFAM" id="SSF52343">
    <property type="entry name" value="Ferredoxin reductase-like, C-terminal NADP-linked domain"/>
    <property type="match status" value="1"/>
</dbReference>
<evidence type="ECO:0000256" key="4">
    <source>
        <dbReference type="ARBA" id="ARBA00022723"/>
    </source>
</evidence>
<dbReference type="PANTHER" id="PTHR47354:SF1">
    <property type="entry name" value="CARNITINE MONOOXYGENASE REDUCTASE SUBUNIT"/>
    <property type="match status" value="1"/>
</dbReference>
<proteinExistence type="predicted"/>
<dbReference type="GO" id="GO:0051537">
    <property type="term" value="F:2 iron, 2 sulfur cluster binding"/>
    <property type="evidence" value="ECO:0007669"/>
    <property type="project" value="UniProtKB-KW"/>
</dbReference>
<dbReference type="InterPro" id="IPR039261">
    <property type="entry name" value="FNR_nucleotide-bd"/>
</dbReference>
<sequence>MIELVVDDRSEVADGVVALRLRDPSGADLPAWEPGAHVDLVLEDDLVRQYSLCGDPADRTSWRVAVLREPDGRGGSSFVHDTLRAGDTVRVDGPRNHFALEPAERYVFVAGGIGITPILPMLDAATAAGAQWRLLYGGRTAASMAFADDLRAAHGDRVELRPQDEHGLLDLDGLDAEGTLVYCCGPPPLLAAVEERCAAARVERFAAVAVDGPVGAFEVELASSGTTLAVPADRSVLEVLEDAGVGILSSCREGTCGTCETGVLSGEVDHRDALLTADERAAHDTMFVCVSRAACARLVLDL</sequence>
<dbReference type="GO" id="GO:0016491">
    <property type="term" value="F:oxidoreductase activity"/>
    <property type="evidence" value="ECO:0007669"/>
    <property type="project" value="UniProtKB-KW"/>
</dbReference>
<dbReference type="InterPro" id="IPR017938">
    <property type="entry name" value="Riboflavin_synthase-like_b-brl"/>
</dbReference>
<evidence type="ECO:0000313" key="10">
    <source>
        <dbReference type="EMBL" id="QJY48271.1"/>
    </source>
</evidence>
<organism evidence="10 11">
    <name type="scientific">Pseudonocardia broussonetiae</name>
    <dbReference type="NCBI Taxonomy" id="2736640"/>
    <lineage>
        <taxon>Bacteria</taxon>
        <taxon>Bacillati</taxon>
        <taxon>Actinomycetota</taxon>
        <taxon>Actinomycetes</taxon>
        <taxon>Pseudonocardiales</taxon>
        <taxon>Pseudonocardiaceae</taxon>
        <taxon>Pseudonocardia</taxon>
    </lineage>
</organism>
<evidence type="ECO:0000313" key="11">
    <source>
        <dbReference type="Proteomes" id="UP000505377"/>
    </source>
</evidence>
<dbReference type="InterPro" id="IPR001433">
    <property type="entry name" value="OxRdtase_FAD/NAD-bd"/>
</dbReference>
<keyword evidence="5" id="KW-0560">Oxidoreductase</keyword>
<dbReference type="SUPFAM" id="SSF63380">
    <property type="entry name" value="Riboflavin synthase domain-like"/>
    <property type="match status" value="1"/>
</dbReference>
<dbReference type="PANTHER" id="PTHR47354">
    <property type="entry name" value="NADH OXIDOREDUCTASE HCR"/>
    <property type="match status" value="1"/>
</dbReference>